<proteinExistence type="predicted"/>
<name>A0ABW5UNN8_9BURK</name>
<reference evidence="3" key="1">
    <citation type="journal article" date="2019" name="Int. J. Syst. Evol. Microbiol.">
        <title>The Global Catalogue of Microorganisms (GCM) 10K type strain sequencing project: providing services to taxonomists for standard genome sequencing and annotation.</title>
        <authorList>
            <consortium name="The Broad Institute Genomics Platform"/>
            <consortium name="The Broad Institute Genome Sequencing Center for Infectious Disease"/>
            <person name="Wu L."/>
            <person name="Ma J."/>
        </authorList>
    </citation>
    <scope>NUCLEOTIDE SEQUENCE [LARGE SCALE GENOMIC DNA]</scope>
    <source>
        <strain evidence="3">TISTR 1906</strain>
    </source>
</reference>
<feature type="chain" id="PRO_5045419619" evidence="1">
    <location>
        <begin position="19"/>
        <end position="235"/>
    </location>
</feature>
<evidence type="ECO:0000313" key="3">
    <source>
        <dbReference type="Proteomes" id="UP001597463"/>
    </source>
</evidence>
<evidence type="ECO:0000256" key="1">
    <source>
        <dbReference type="SAM" id="SignalP"/>
    </source>
</evidence>
<evidence type="ECO:0000313" key="2">
    <source>
        <dbReference type="EMBL" id="MFD2755246.1"/>
    </source>
</evidence>
<dbReference type="RefSeq" id="WP_174522929.1">
    <property type="nucleotide sequence ID" value="NZ_BCNT01000008.1"/>
</dbReference>
<dbReference type="EMBL" id="JBHUMV010000006">
    <property type="protein sequence ID" value="MFD2755246.1"/>
    <property type="molecule type" value="Genomic_DNA"/>
</dbReference>
<keyword evidence="1" id="KW-0732">Signal</keyword>
<gene>
    <name evidence="2" type="ORF">ACFSW6_14200</name>
</gene>
<feature type="signal peptide" evidence="1">
    <location>
        <begin position="1"/>
        <end position="18"/>
    </location>
</feature>
<accession>A0ABW5UNN8</accession>
<protein>
    <submittedName>
        <fullName evidence="2">Uncharacterized protein</fullName>
    </submittedName>
</protein>
<keyword evidence="3" id="KW-1185">Reference proteome</keyword>
<comment type="caution">
    <text evidence="2">The sequence shown here is derived from an EMBL/GenBank/DDBJ whole genome shotgun (WGS) entry which is preliminary data.</text>
</comment>
<dbReference type="Proteomes" id="UP001597463">
    <property type="component" value="Unassembled WGS sequence"/>
</dbReference>
<organism evidence="2 3">
    <name type="scientific">Comamonas terrae</name>
    <dbReference type="NCBI Taxonomy" id="673548"/>
    <lineage>
        <taxon>Bacteria</taxon>
        <taxon>Pseudomonadati</taxon>
        <taxon>Pseudomonadota</taxon>
        <taxon>Betaproteobacteria</taxon>
        <taxon>Burkholderiales</taxon>
        <taxon>Comamonadaceae</taxon>
        <taxon>Comamonas</taxon>
    </lineage>
</organism>
<sequence length="235" mass="24382">MRVLIGLLGLFVSLGGLAQTPETSESMASSNAVGNQQSVTFVTPPVQTIDSRSDQNITTSGTTTQNVNTVASGTTRNIVQYTGSYTMKNVPSVNGPNLTTSNDTCMGSSSGSANGAGFGVSFGTTWTDEHCKRLKMSRELWNKGMKAASLAMDCMDPSARVALEITGTKCPQSMTLQERRANYGPDASAEGITASTATVSARSSDMALTGPVGAPEGAAALSVTEDPRTSSLYNN</sequence>